<gene>
    <name evidence="2" type="ordered locus">Theco_4078</name>
</gene>
<dbReference type="KEGG" id="tco:Theco_4078"/>
<dbReference type="RefSeq" id="WP_015256790.1">
    <property type="nucleotide sequence ID" value="NC_019898.1"/>
</dbReference>
<dbReference type="HOGENOM" id="CLU_2132341_0_0_9"/>
<keyword evidence="2" id="KW-0614">Plasmid</keyword>
<dbReference type="EMBL" id="CP003256">
    <property type="protein sequence ID" value="AGA60078.1"/>
    <property type="molecule type" value="Genomic_DNA"/>
</dbReference>
<evidence type="ECO:0000256" key="1">
    <source>
        <dbReference type="SAM" id="MobiDB-lite"/>
    </source>
</evidence>
<evidence type="ECO:0000313" key="3">
    <source>
        <dbReference type="Proteomes" id="UP000010795"/>
    </source>
</evidence>
<evidence type="ECO:0000313" key="2">
    <source>
        <dbReference type="EMBL" id="AGA60078.1"/>
    </source>
</evidence>
<feature type="region of interest" description="Disordered" evidence="1">
    <location>
        <begin position="1"/>
        <end position="20"/>
    </location>
</feature>
<proteinExistence type="predicted"/>
<protein>
    <submittedName>
        <fullName evidence="2">Uncharacterized protein</fullName>
    </submittedName>
</protein>
<reference evidence="3" key="1">
    <citation type="submission" date="2012-01" db="EMBL/GenBank/DDBJ databases">
        <title>Complete sequence of plasmid of Thermobacillus composti KWC4.</title>
        <authorList>
            <person name="Lucas S."/>
            <person name="Han J."/>
            <person name="Lapidus A."/>
            <person name="Cheng J.-F."/>
            <person name="Goodwin L."/>
            <person name="Pitluck S."/>
            <person name="Peters L."/>
            <person name="Ovchinnikova G."/>
            <person name="Teshima H."/>
            <person name="Detter J.C."/>
            <person name="Han C."/>
            <person name="Tapia R."/>
            <person name="Land M."/>
            <person name="Hauser L."/>
            <person name="Kyrpides N."/>
            <person name="Ivanova N."/>
            <person name="Pagani I."/>
            <person name="Anderson I."/>
            <person name="Woyke T."/>
        </authorList>
    </citation>
    <scope>NUCLEOTIDE SEQUENCE [LARGE SCALE GENOMIC DNA]</scope>
    <source>
        <strain evidence="3">DSM 18247 / JCM 13945 / KWC4</strain>
        <plasmid evidence="3">Plasmid pTHECO01</plasmid>
    </source>
</reference>
<feature type="compositionally biased region" description="Basic and acidic residues" evidence="1">
    <location>
        <begin position="11"/>
        <end position="20"/>
    </location>
</feature>
<organism evidence="2 3">
    <name type="scientific">Thermobacillus composti (strain DSM 18247 / JCM 13945 / KWC4)</name>
    <dbReference type="NCBI Taxonomy" id="717605"/>
    <lineage>
        <taxon>Bacteria</taxon>
        <taxon>Bacillati</taxon>
        <taxon>Bacillota</taxon>
        <taxon>Bacilli</taxon>
        <taxon>Bacillales</taxon>
        <taxon>Paenibacillaceae</taxon>
        <taxon>Thermobacillus</taxon>
    </lineage>
</organism>
<keyword evidence="3" id="KW-1185">Reference proteome</keyword>
<accession>L0EIJ6</accession>
<geneLocation type="plasmid" evidence="2 3">
    <name>pTHECO01</name>
</geneLocation>
<sequence length="113" mass="13189">MQINLATFRESLPKNDPPPKLEHYSPGVFRAIEAAHYESLSNQVDWGSFTLEEAEQALEYAMGYVGDDCDYDFDEDPRPNEWNAIHQFLHSTEAIYRIKETKPERQTSEVQFF</sequence>
<dbReference type="OrthoDB" id="2627486at2"/>
<dbReference type="Proteomes" id="UP000010795">
    <property type="component" value="Plasmid pTHECO01"/>
</dbReference>
<dbReference type="eggNOG" id="ENOG502ZNTU">
    <property type="taxonomic scope" value="Bacteria"/>
</dbReference>
<dbReference type="AlphaFoldDB" id="L0EIJ6"/>
<name>L0EIJ6_THECK</name>